<accession>A0ABT9PM81</accession>
<evidence type="ECO:0000256" key="8">
    <source>
        <dbReference type="RuleBase" id="RU363064"/>
    </source>
</evidence>
<dbReference type="RefSeq" id="WP_307635263.1">
    <property type="nucleotide sequence ID" value="NZ_JAUSQL010000001.1"/>
</dbReference>
<comment type="subcellular location">
    <subcellularLocation>
        <location evidence="1 8">Cell membrane</location>
        <topology evidence="1 8">Multi-pass membrane protein</topology>
    </subcellularLocation>
</comment>
<organism evidence="9 10">
    <name type="scientific">Trueperella abortisuis</name>
    <dbReference type="NCBI Taxonomy" id="445930"/>
    <lineage>
        <taxon>Bacteria</taxon>
        <taxon>Bacillati</taxon>
        <taxon>Actinomycetota</taxon>
        <taxon>Actinomycetes</taxon>
        <taxon>Actinomycetales</taxon>
        <taxon>Actinomycetaceae</taxon>
        <taxon>Trueperella</taxon>
    </lineage>
</organism>
<keyword evidence="4 8" id="KW-1003">Cell membrane</keyword>
<keyword evidence="7 8" id="KW-0472">Membrane</keyword>
<dbReference type="Pfam" id="PF01235">
    <property type="entry name" value="Na_Ala_symp"/>
    <property type="match status" value="1"/>
</dbReference>
<dbReference type="PROSITE" id="PS00873">
    <property type="entry name" value="NA_ALANINE_SYMP"/>
    <property type="match status" value="1"/>
</dbReference>
<evidence type="ECO:0000313" key="9">
    <source>
        <dbReference type="EMBL" id="MDP9833250.1"/>
    </source>
</evidence>
<keyword evidence="10" id="KW-1185">Reference proteome</keyword>
<feature type="transmembrane region" description="Helical" evidence="8">
    <location>
        <begin position="83"/>
        <end position="102"/>
    </location>
</feature>
<comment type="similarity">
    <text evidence="2 8">Belongs to the alanine or glycine:cation symporter (AGCS) (TC 2.A.25) family.</text>
</comment>
<proteinExistence type="inferred from homology"/>
<feature type="transmembrane region" description="Helical" evidence="8">
    <location>
        <begin position="221"/>
        <end position="240"/>
    </location>
</feature>
<feature type="transmembrane region" description="Helical" evidence="8">
    <location>
        <begin position="252"/>
        <end position="275"/>
    </location>
</feature>
<feature type="transmembrane region" description="Helical" evidence="8">
    <location>
        <begin position="191"/>
        <end position="209"/>
    </location>
</feature>
<keyword evidence="5 8" id="KW-0812">Transmembrane</keyword>
<feature type="transmembrane region" description="Helical" evidence="8">
    <location>
        <begin position="108"/>
        <end position="131"/>
    </location>
</feature>
<evidence type="ECO:0000256" key="6">
    <source>
        <dbReference type="ARBA" id="ARBA00022989"/>
    </source>
</evidence>
<feature type="transmembrane region" description="Helical" evidence="8">
    <location>
        <begin position="430"/>
        <end position="451"/>
    </location>
</feature>
<feature type="transmembrane region" description="Helical" evidence="8">
    <location>
        <begin position="404"/>
        <end position="424"/>
    </location>
</feature>
<keyword evidence="8" id="KW-0769">Symport</keyword>
<dbReference type="Proteomes" id="UP001230145">
    <property type="component" value="Unassembled WGS sequence"/>
</dbReference>
<feature type="transmembrane region" description="Helical" evidence="8">
    <location>
        <begin position="315"/>
        <end position="341"/>
    </location>
</feature>
<reference evidence="9 10" key="1">
    <citation type="submission" date="2023-07" db="EMBL/GenBank/DDBJ databases">
        <title>Sequencing the genomes of 1000 actinobacteria strains.</title>
        <authorList>
            <person name="Klenk H.-P."/>
        </authorList>
    </citation>
    <scope>NUCLEOTIDE SEQUENCE [LARGE SCALE GENOMIC DNA]</scope>
    <source>
        <strain evidence="9 10">DSM 19515</strain>
    </source>
</reference>
<protein>
    <submittedName>
        <fullName evidence="9">AGCS family alanine or glycine:cation symporter</fullName>
    </submittedName>
</protein>
<dbReference type="Gene3D" id="1.20.1740.10">
    <property type="entry name" value="Amino acid/polyamine transporter I"/>
    <property type="match status" value="1"/>
</dbReference>
<keyword evidence="3 8" id="KW-0813">Transport</keyword>
<dbReference type="InterPro" id="IPR001463">
    <property type="entry name" value="Na/Ala_symport"/>
</dbReference>
<dbReference type="EMBL" id="JAUSQL010000001">
    <property type="protein sequence ID" value="MDP9833250.1"/>
    <property type="molecule type" value="Genomic_DNA"/>
</dbReference>
<evidence type="ECO:0000256" key="5">
    <source>
        <dbReference type="ARBA" id="ARBA00022692"/>
    </source>
</evidence>
<gene>
    <name evidence="9" type="ORF">J2S45_001929</name>
</gene>
<feature type="transmembrane region" description="Helical" evidence="8">
    <location>
        <begin position="156"/>
        <end position="176"/>
    </location>
</feature>
<dbReference type="PANTHER" id="PTHR30330:SF1">
    <property type="entry name" value="AMINO-ACID CARRIER PROTEIN ALST"/>
    <property type="match status" value="1"/>
</dbReference>
<dbReference type="PANTHER" id="PTHR30330">
    <property type="entry name" value="AGSS FAMILY TRANSPORTER, SODIUM-ALANINE"/>
    <property type="match status" value="1"/>
</dbReference>
<keyword evidence="6 8" id="KW-1133">Transmembrane helix</keyword>
<evidence type="ECO:0000256" key="7">
    <source>
        <dbReference type="ARBA" id="ARBA00023136"/>
    </source>
</evidence>
<evidence type="ECO:0000313" key="10">
    <source>
        <dbReference type="Proteomes" id="UP001230145"/>
    </source>
</evidence>
<feature type="transmembrane region" description="Helical" evidence="8">
    <location>
        <begin position="27"/>
        <end position="45"/>
    </location>
</feature>
<evidence type="ECO:0000256" key="1">
    <source>
        <dbReference type="ARBA" id="ARBA00004651"/>
    </source>
</evidence>
<dbReference type="NCBIfam" id="TIGR00835">
    <property type="entry name" value="agcS"/>
    <property type="match status" value="1"/>
</dbReference>
<sequence length="520" mass="54439">MMQELQEWIDNLTGPATALLSGISDWLYAWIMIAVLMGTGLYLTFRGRALQLRRFGDMLRYVGHSRAGSQGGISSFQAFAMGMATRIGIGNITGVALAIILGGPGALFWMWLVALIGMATAFAEATLAQIFKSRHHDGTFRGGPSNYILRGAKSRALAVSFSVAMVFSMFIAMPMVQANSIAGVLDASQGVPAWVTGAVVAVLAALVVLGGVRGVARSTEIISPAMALAYVLVALIVVAMNIGRVPQFFVDVFSSAFGLNEALAGTAGGVLAALVNGMRRGLFSNEAGMGTNPNAAATATVAHPVQQGLIQSFGVFLDTIVICTATGFIIMTSGVLDLTVLTADDAGHLTTTAITSTMGSWMAWPVAIMIFFFGFSSILGAYAYGEANLVFLRAPKWTLTVGKVSIVVFSFVGAVLALTFVWVLMDLAMFVVTLLNLIGVLSLSGWVMAALRDYERQQVAIARDGYVAVDVAGACLAEGGAAGGVRRVTEPVFVPAKAGLPGTLEGDVWDGAVNSAKAYE</sequence>
<feature type="transmembrane region" description="Helical" evidence="8">
    <location>
        <begin position="361"/>
        <end position="384"/>
    </location>
</feature>
<evidence type="ECO:0000256" key="3">
    <source>
        <dbReference type="ARBA" id="ARBA00022448"/>
    </source>
</evidence>
<comment type="caution">
    <text evidence="9">The sequence shown here is derived from an EMBL/GenBank/DDBJ whole genome shotgun (WGS) entry which is preliminary data.</text>
</comment>
<name>A0ABT9PM81_9ACTO</name>
<evidence type="ECO:0000256" key="4">
    <source>
        <dbReference type="ARBA" id="ARBA00022475"/>
    </source>
</evidence>
<evidence type="ECO:0000256" key="2">
    <source>
        <dbReference type="ARBA" id="ARBA00009261"/>
    </source>
</evidence>
<dbReference type="PRINTS" id="PR00175">
    <property type="entry name" value="NAALASMPORT"/>
</dbReference>